<protein>
    <submittedName>
        <fullName evidence="1">Uncharacterized protein</fullName>
    </submittedName>
</protein>
<comment type="caution">
    <text evidence="1">The sequence shown here is derived from an EMBL/GenBank/DDBJ whole genome shotgun (WGS) entry which is preliminary data.</text>
</comment>
<reference evidence="1 2" key="1">
    <citation type="journal article" date="2019" name="Commun. Biol.">
        <title>The bagworm genome reveals a unique fibroin gene that provides high tensile strength.</title>
        <authorList>
            <person name="Kono N."/>
            <person name="Nakamura H."/>
            <person name="Ohtoshi R."/>
            <person name="Tomita M."/>
            <person name="Numata K."/>
            <person name="Arakawa K."/>
        </authorList>
    </citation>
    <scope>NUCLEOTIDE SEQUENCE [LARGE SCALE GENOMIC DNA]</scope>
</reference>
<dbReference type="Proteomes" id="UP000299102">
    <property type="component" value="Unassembled WGS sequence"/>
</dbReference>
<sequence>MSPTRNQKTSFFYSISKDRTSHATTSEQWVVTSVIGTHKSRVKIREHTRGLPNLADFHYHWLGFAIYILTLNSRRLTEVDAISAKAPLPYAAIIKDRRAQVKCLGHRPVEMKTHELAYCVVAPHKR</sequence>
<dbReference type="AlphaFoldDB" id="A0A4C2ACN8"/>
<name>A0A4C2ACN8_EUMVA</name>
<organism evidence="1 2">
    <name type="scientific">Eumeta variegata</name>
    <name type="common">Bagworm moth</name>
    <name type="synonym">Eumeta japonica</name>
    <dbReference type="NCBI Taxonomy" id="151549"/>
    <lineage>
        <taxon>Eukaryota</taxon>
        <taxon>Metazoa</taxon>
        <taxon>Ecdysozoa</taxon>
        <taxon>Arthropoda</taxon>
        <taxon>Hexapoda</taxon>
        <taxon>Insecta</taxon>
        <taxon>Pterygota</taxon>
        <taxon>Neoptera</taxon>
        <taxon>Endopterygota</taxon>
        <taxon>Lepidoptera</taxon>
        <taxon>Glossata</taxon>
        <taxon>Ditrysia</taxon>
        <taxon>Tineoidea</taxon>
        <taxon>Psychidae</taxon>
        <taxon>Oiketicinae</taxon>
        <taxon>Eumeta</taxon>
    </lineage>
</organism>
<evidence type="ECO:0000313" key="2">
    <source>
        <dbReference type="Proteomes" id="UP000299102"/>
    </source>
</evidence>
<evidence type="ECO:0000313" key="1">
    <source>
        <dbReference type="EMBL" id="GBP96969.1"/>
    </source>
</evidence>
<gene>
    <name evidence="1" type="ORF">EVAR_89909_1</name>
</gene>
<keyword evidence="2" id="KW-1185">Reference proteome</keyword>
<proteinExistence type="predicted"/>
<accession>A0A4C2ACN8</accession>
<dbReference type="EMBL" id="BGZK01002854">
    <property type="protein sequence ID" value="GBP96969.1"/>
    <property type="molecule type" value="Genomic_DNA"/>
</dbReference>